<keyword evidence="1" id="KW-0472">Membrane</keyword>
<keyword evidence="1" id="KW-1133">Transmembrane helix</keyword>
<organism evidence="2 3">
    <name type="scientific">Pontibacillus salipaludis</name>
    <dbReference type="NCBI Taxonomy" id="1697394"/>
    <lineage>
        <taxon>Bacteria</taxon>
        <taxon>Bacillati</taxon>
        <taxon>Bacillota</taxon>
        <taxon>Bacilli</taxon>
        <taxon>Bacillales</taxon>
        <taxon>Bacillaceae</taxon>
        <taxon>Pontibacillus</taxon>
    </lineage>
</organism>
<dbReference type="EMBL" id="BMIN01000009">
    <property type="protein sequence ID" value="GGD14632.1"/>
    <property type="molecule type" value="Genomic_DNA"/>
</dbReference>
<gene>
    <name evidence="2" type="ORF">GCM10011389_22840</name>
</gene>
<evidence type="ECO:0000256" key="1">
    <source>
        <dbReference type="SAM" id="Phobius"/>
    </source>
</evidence>
<evidence type="ECO:0000313" key="2">
    <source>
        <dbReference type="EMBL" id="GGD14632.1"/>
    </source>
</evidence>
<sequence length="196" mass="22586">MKTFLAKNWFITTLAAIVVLGTGFVFFMWYAGAEKLFEKEAKADEKQEEVEPGTNLDVTVSKDSEEKENNFIELNEKRDTPIEEIYTEGTSESTVQDAIHHMSHQKVIANKKWGALPITMDRVNRLIEVVEMNNYTHKQDYLEILTAWKNKDFDNIDDHHNIIWNIKGGTVGKATGVMSIEEEREFIEDHFGSDLE</sequence>
<keyword evidence="3" id="KW-1185">Reference proteome</keyword>
<evidence type="ECO:0008006" key="4">
    <source>
        <dbReference type="Google" id="ProtNLM"/>
    </source>
</evidence>
<accession>A0ABQ1Q6T1</accession>
<dbReference type="InterPro" id="IPR046208">
    <property type="entry name" value="DUF6241"/>
</dbReference>
<reference evidence="3" key="1">
    <citation type="journal article" date="2019" name="Int. J. Syst. Evol. Microbiol.">
        <title>The Global Catalogue of Microorganisms (GCM) 10K type strain sequencing project: providing services to taxonomists for standard genome sequencing and annotation.</title>
        <authorList>
            <consortium name="The Broad Institute Genomics Platform"/>
            <consortium name="The Broad Institute Genome Sequencing Center for Infectious Disease"/>
            <person name="Wu L."/>
            <person name="Ma J."/>
        </authorList>
    </citation>
    <scope>NUCLEOTIDE SEQUENCE [LARGE SCALE GENOMIC DNA]</scope>
    <source>
        <strain evidence="3">CGMCC 1.15353</strain>
    </source>
</reference>
<protein>
    <recommendedName>
        <fullName evidence="4">PRK06770 family protein</fullName>
    </recommendedName>
</protein>
<evidence type="ECO:0000313" key="3">
    <source>
        <dbReference type="Proteomes" id="UP000642571"/>
    </source>
</evidence>
<name>A0ABQ1Q6T1_9BACI</name>
<comment type="caution">
    <text evidence="2">The sequence shown here is derived from an EMBL/GenBank/DDBJ whole genome shotgun (WGS) entry which is preliminary data.</text>
</comment>
<dbReference type="Pfam" id="PF19754">
    <property type="entry name" value="DUF6241"/>
    <property type="match status" value="1"/>
</dbReference>
<proteinExistence type="predicted"/>
<keyword evidence="1" id="KW-0812">Transmembrane</keyword>
<dbReference type="RefSeq" id="WP_188653848.1">
    <property type="nucleotide sequence ID" value="NZ_BMIN01000009.1"/>
</dbReference>
<feature type="transmembrane region" description="Helical" evidence="1">
    <location>
        <begin position="9"/>
        <end position="31"/>
    </location>
</feature>
<dbReference type="Proteomes" id="UP000642571">
    <property type="component" value="Unassembled WGS sequence"/>
</dbReference>